<keyword evidence="3 11" id="KW-0732">Signal</keyword>
<evidence type="ECO:0000256" key="11">
    <source>
        <dbReference type="SAM" id="SignalP"/>
    </source>
</evidence>
<protein>
    <recommendedName>
        <fullName evidence="8">palmitoyl-CoA hydrolase</fullName>
        <ecNumber evidence="8">3.1.2.2</ecNumber>
    </recommendedName>
</protein>
<evidence type="ECO:0000256" key="5">
    <source>
        <dbReference type="ARBA" id="ARBA00023157"/>
    </source>
</evidence>
<evidence type="ECO:0000256" key="2">
    <source>
        <dbReference type="ARBA" id="ARBA00010758"/>
    </source>
</evidence>
<reference evidence="12 13" key="1">
    <citation type="submission" date="2016-04" db="EMBL/GenBank/DDBJ databases">
        <title>The genome of Intoshia linei affirms orthonectids as highly simplified spiralians.</title>
        <authorList>
            <person name="Mikhailov K.V."/>
            <person name="Slusarev G.S."/>
            <person name="Nikitin M.A."/>
            <person name="Logacheva M.D."/>
            <person name="Penin A."/>
            <person name="Aleoshin V."/>
            <person name="Panchin Y.V."/>
        </authorList>
    </citation>
    <scope>NUCLEOTIDE SEQUENCE [LARGE SCALE GENOMIC DNA]</scope>
    <source>
        <strain evidence="12">Intl2013</strain>
        <tissue evidence="12">Whole animal</tissue>
    </source>
</reference>
<keyword evidence="5" id="KW-1015">Disulfide bond</keyword>
<proteinExistence type="inferred from homology"/>
<dbReference type="GO" id="GO:0098599">
    <property type="term" value="F:palmitoyl hydrolase activity"/>
    <property type="evidence" value="ECO:0007669"/>
    <property type="project" value="InterPro"/>
</dbReference>
<comment type="catalytic activity">
    <reaction evidence="9">
        <text>S-hexadecanoyl-N-acetylcysteamine + H2O = N-acetylcysteamine + hexadecanoate + H(+)</text>
        <dbReference type="Rhea" id="RHEA:84099"/>
        <dbReference type="ChEBI" id="CHEBI:7896"/>
        <dbReference type="ChEBI" id="CHEBI:15377"/>
        <dbReference type="ChEBI" id="CHEBI:15378"/>
        <dbReference type="ChEBI" id="CHEBI:74410"/>
        <dbReference type="ChEBI" id="CHEBI:233601"/>
    </reaction>
</comment>
<evidence type="ECO:0000313" key="13">
    <source>
        <dbReference type="Proteomes" id="UP000078046"/>
    </source>
</evidence>
<evidence type="ECO:0000256" key="4">
    <source>
        <dbReference type="ARBA" id="ARBA00022801"/>
    </source>
</evidence>
<dbReference type="InterPro" id="IPR002472">
    <property type="entry name" value="Palm_thioest"/>
</dbReference>
<evidence type="ECO:0000256" key="10">
    <source>
        <dbReference type="ARBA" id="ARBA00093353"/>
    </source>
</evidence>
<evidence type="ECO:0000256" key="7">
    <source>
        <dbReference type="ARBA" id="ARBA00023228"/>
    </source>
</evidence>
<sequence>MKFLIFTTILFLTNISKPKALNRNIPIVLWSGLGDNFENVNYVVNQLEMLTLRKIYVIQFTKFPSLDTIISYFFPLFQVTYACNWLHYNKKHFLNGFDGIGISQGGVFLRILSQTCTNGPKMVNLLTLASPHRGISHVPMCSICDAIITAYNISEIVYNHSYKSSSITFLSYWHDVYQEKLYREKSLIGYMNYHGKKINFERLIMIQQLDDDLVLPHQSACFEYYNPKLGQNHIQSFNESEIYWFDTIGLKKLYDSNNMVCISNKGRHNDIKITFIAETVMKYFID</sequence>
<dbReference type="PANTHER" id="PTHR11247">
    <property type="entry name" value="PALMITOYL-PROTEIN THIOESTERASE/DOLICHYLDIPHOSPHATASE 1"/>
    <property type="match status" value="1"/>
</dbReference>
<dbReference type="InterPro" id="IPR029058">
    <property type="entry name" value="AB_hydrolase_fold"/>
</dbReference>
<evidence type="ECO:0000256" key="1">
    <source>
        <dbReference type="ARBA" id="ARBA00004371"/>
    </source>
</evidence>
<dbReference type="PRINTS" id="PR00414">
    <property type="entry name" value="PPTHIESTRASE"/>
</dbReference>
<organism evidence="12 13">
    <name type="scientific">Intoshia linei</name>
    <dbReference type="NCBI Taxonomy" id="1819745"/>
    <lineage>
        <taxon>Eukaryota</taxon>
        <taxon>Metazoa</taxon>
        <taxon>Spiralia</taxon>
        <taxon>Lophotrochozoa</taxon>
        <taxon>Mesozoa</taxon>
        <taxon>Orthonectida</taxon>
        <taxon>Rhopaluridae</taxon>
        <taxon>Intoshia</taxon>
    </lineage>
</organism>
<keyword evidence="6" id="KW-0325">Glycoprotein</keyword>
<dbReference type="EC" id="3.1.2.2" evidence="8"/>
<dbReference type="GO" id="GO:0016790">
    <property type="term" value="F:thiolester hydrolase activity"/>
    <property type="evidence" value="ECO:0007669"/>
    <property type="project" value="TreeGrafter"/>
</dbReference>
<evidence type="ECO:0000256" key="8">
    <source>
        <dbReference type="ARBA" id="ARBA00038848"/>
    </source>
</evidence>
<comment type="caution">
    <text evidence="12">The sequence shown here is derived from an EMBL/GenBank/DDBJ whole genome shotgun (WGS) entry which is preliminary data.</text>
</comment>
<evidence type="ECO:0000256" key="9">
    <source>
        <dbReference type="ARBA" id="ARBA00093223"/>
    </source>
</evidence>
<gene>
    <name evidence="12" type="ORF">A3Q56_08008</name>
</gene>
<evidence type="ECO:0000313" key="12">
    <source>
        <dbReference type="EMBL" id="OAF64290.1"/>
    </source>
</evidence>
<comment type="function">
    <text evidence="10">Catalyzes the cleavage of thioester bonds from S-palmitoyl-CoA or S-palmitoyl-N-acetylcysteamine (unbranched structures) but does not have activity against palmitoylcysteine or palmitoylated proteins, branched structures or bulky head groups. Conversely, hydrolyzes both long and short chain fatty acyl-CoA substrate.</text>
</comment>
<dbReference type="PANTHER" id="PTHR11247:SF27">
    <property type="entry name" value="LYSOSOMAL THIOESTERASE PPT2"/>
    <property type="match status" value="1"/>
</dbReference>
<keyword evidence="4" id="KW-0378">Hydrolase</keyword>
<dbReference type="AlphaFoldDB" id="A0A177AR47"/>
<evidence type="ECO:0000256" key="6">
    <source>
        <dbReference type="ARBA" id="ARBA00023180"/>
    </source>
</evidence>
<feature type="chain" id="PRO_5008056653" description="palmitoyl-CoA hydrolase" evidence="11">
    <location>
        <begin position="21"/>
        <end position="286"/>
    </location>
</feature>
<dbReference type="EMBL" id="LWCA01001954">
    <property type="protein sequence ID" value="OAF64290.1"/>
    <property type="molecule type" value="Genomic_DNA"/>
</dbReference>
<keyword evidence="13" id="KW-1185">Reference proteome</keyword>
<evidence type="ECO:0000256" key="3">
    <source>
        <dbReference type="ARBA" id="ARBA00022729"/>
    </source>
</evidence>
<dbReference type="GO" id="GO:0005764">
    <property type="term" value="C:lysosome"/>
    <property type="evidence" value="ECO:0007669"/>
    <property type="project" value="UniProtKB-SubCell"/>
</dbReference>
<dbReference type="Proteomes" id="UP000078046">
    <property type="component" value="Unassembled WGS sequence"/>
</dbReference>
<keyword evidence="7" id="KW-0458">Lysosome</keyword>
<accession>A0A177AR47</accession>
<comment type="similarity">
    <text evidence="2">Belongs to the palmitoyl-protein thioesterase family.</text>
</comment>
<name>A0A177AR47_9BILA</name>
<dbReference type="OrthoDB" id="10263094at2759"/>
<comment type="subcellular location">
    <subcellularLocation>
        <location evidence="1">Lysosome</location>
    </subcellularLocation>
</comment>
<dbReference type="Pfam" id="PF02089">
    <property type="entry name" value="Palm_thioest"/>
    <property type="match status" value="1"/>
</dbReference>
<feature type="signal peptide" evidence="11">
    <location>
        <begin position="1"/>
        <end position="20"/>
    </location>
</feature>
<dbReference type="Gene3D" id="3.40.50.1820">
    <property type="entry name" value="alpha/beta hydrolase"/>
    <property type="match status" value="1"/>
</dbReference>
<dbReference type="SUPFAM" id="SSF53474">
    <property type="entry name" value="alpha/beta-Hydrolases"/>
    <property type="match status" value="1"/>
</dbReference>